<dbReference type="Pfam" id="PF11951">
    <property type="entry name" value="Fungal_trans_2"/>
    <property type="match status" value="1"/>
</dbReference>
<dbReference type="EMBL" id="RSCD01000026">
    <property type="protein sequence ID" value="RSH82889.1"/>
    <property type="molecule type" value="Genomic_DNA"/>
</dbReference>
<dbReference type="STRING" id="1890683.A0A427XVH9"/>
<organism evidence="5 6">
    <name type="scientific">Saitozyma podzolica</name>
    <dbReference type="NCBI Taxonomy" id="1890683"/>
    <lineage>
        <taxon>Eukaryota</taxon>
        <taxon>Fungi</taxon>
        <taxon>Dikarya</taxon>
        <taxon>Basidiomycota</taxon>
        <taxon>Agaricomycotina</taxon>
        <taxon>Tremellomycetes</taxon>
        <taxon>Tremellales</taxon>
        <taxon>Trimorphomycetaceae</taxon>
        <taxon>Saitozyma</taxon>
    </lineage>
</organism>
<dbReference type="InterPro" id="IPR001138">
    <property type="entry name" value="Zn2Cys6_DnaBD"/>
</dbReference>
<evidence type="ECO:0000259" key="4">
    <source>
        <dbReference type="PROSITE" id="PS50048"/>
    </source>
</evidence>
<evidence type="ECO:0000313" key="6">
    <source>
        <dbReference type="Proteomes" id="UP000279259"/>
    </source>
</evidence>
<evidence type="ECO:0000256" key="2">
    <source>
        <dbReference type="ARBA" id="ARBA00023242"/>
    </source>
</evidence>
<evidence type="ECO:0000256" key="3">
    <source>
        <dbReference type="SAM" id="MobiDB-lite"/>
    </source>
</evidence>
<dbReference type="CDD" id="cd00067">
    <property type="entry name" value="GAL4"/>
    <property type="match status" value="1"/>
</dbReference>
<dbReference type="PANTHER" id="PTHR37534">
    <property type="entry name" value="TRANSCRIPTIONAL ACTIVATOR PROTEIN UGA3"/>
    <property type="match status" value="1"/>
</dbReference>
<dbReference type="Pfam" id="PF00172">
    <property type="entry name" value="Zn_clus"/>
    <property type="match status" value="1"/>
</dbReference>
<feature type="region of interest" description="Disordered" evidence="3">
    <location>
        <begin position="26"/>
        <end position="46"/>
    </location>
</feature>
<dbReference type="GO" id="GO:0005634">
    <property type="term" value="C:nucleus"/>
    <property type="evidence" value="ECO:0007669"/>
    <property type="project" value="UniProtKB-SubCell"/>
</dbReference>
<accession>A0A427XVH9</accession>
<dbReference type="OrthoDB" id="5419315at2759"/>
<dbReference type="SUPFAM" id="SSF57701">
    <property type="entry name" value="Zn2/Cys6 DNA-binding domain"/>
    <property type="match status" value="1"/>
</dbReference>
<reference evidence="5 6" key="1">
    <citation type="submission" date="2018-11" db="EMBL/GenBank/DDBJ databases">
        <title>Genome sequence of Saitozyma podzolica DSM 27192.</title>
        <authorList>
            <person name="Aliyu H."/>
            <person name="Gorte O."/>
            <person name="Ochsenreither K."/>
        </authorList>
    </citation>
    <scope>NUCLEOTIDE SEQUENCE [LARGE SCALE GENOMIC DNA]</scope>
    <source>
        <strain evidence="5 6">DSM 27192</strain>
    </source>
</reference>
<dbReference type="Gene3D" id="4.10.240.10">
    <property type="entry name" value="Zn(2)-C6 fungal-type DNA-binding domain"/>
    <property type="match status" value="1"/>
</dbReference>
<keyword evidence="2" id="KW-0539">Nucleus</keyword>
<dbReference type="Proteomes" id="UP000279259">
    <property type="component" value="Unassembled WGS sequence"/>
</dbReference>
<comment type="subcellular location">
    <subcellularLocation>
        <location evidence="1">Nucleus</location>
    </subcellularLocation>
</comment>
<comment type="caution">
    <text evidence="5">The sequence shown here is derived from an EMBL/GenBank/DDBJ whole genome shotgun (WGS) entry which is preliminary data.</text>
</comment>
<protein>
    <recommendedName>
        <fullName evidence="4">Zn(2)-C6 fungal-type domain-containing protein</fullName>
    </recommendedName>
</protein>
<dbReference type="SMART" id="SM00066">
    <property type="entry name" value="GAL4"/>
    <property type="match status" value="1"/>
</dbReference>
<dbReference type="GO" id="GO:0008270">
    <property type="term" value="F:zinc ion binding"/>
    <property type="evidence" value="ECO:0007669"/>
    <property type="project" value="InterPro"/>
</dbReference>
<gene>
    <name evidence="5" type="ORF">EHS25_005879</name>
</gene>
<feature type="domain" description="Zn(2)-C6 fungal-type" evidence="4">
    <location>
        <begin position="50"/>
        <end position="80"/>
    </location>
</feature>
<feature type="compositionally biased region" description="Low complexity" evidence="3">
    <location>
        <begin position="181"/>
        <end position="206"/>
    </location>
</feature>
<dbReference type="GO" id="GO:0000981">
    <property type="term" value="F:DNA-binding transcription factor activity, RNA polymerase II-specific"/>
    <property type="evidence" value="ECO:0007669"/>
    <property type="project" value="InterPro"/>
</dbReference>
<dbReference type="PROSITE" id="PS50048">
    <property type="entry name" value="ZN2_CY6_FUNGAL_2"/>
    <property type="match status" value="1"/>
</dbReference>
<sequence length="706" mass="77393">MSLHLDYAEISRQARRIVDANRAKSVIEKATGPSPDGPRKRVKYSRSTNGCLGCRKQKVKCDETTPVCLRCVAAQRACEYPESRPDGRRRKKDSAGPSGESGNGRSPSQPGGGQSGDRTDGNAGAGSSGCTGRKSLLVSWYRRKISWALRVEQWMIGHRDWMAPAHQFDFLQDIFNDMPDIPAIQTSPSSAPAPTTFASASSQSTSKLPQVSDMTKSSLLNRRAGKNGQGHGPQMLNPAPTLAPPLVPINPRLMAIEALIQAFAHDETLFEFGPSNRHQVLGGGLLGNIDLLSNAFPSPTARTLFHHYCNVTSRFLITMGNIGPNPLLALCTPLNLLDTSSAACAAIRMSMLSISVTHFVHETEEAAGVPGMGPAWSSQKSTLKAMSDKFKKAAVASILLAAGSNPGRAQGLASPPPPLEVTDVSQSTVSSPRASSYAYEIWRDNLEFALNLINKKGGPQVMLRPPDYSFTRRYLLENLATHDEPALLGSYDTWWFDSVETSQTRWEWESVERSFGVSRAMVDLVARIAVLDTHKRRLGISLKSESAEMTEITQHFQRESQCLLLELDIWGNSLNALPQHARVTCGDYIYKYMATVFILADVLEQPPSTPRVSQAVNYVLELCSEASAMRMSVMLIWPLLIAGVFALPNIRPKVSSLFDAFKSDYCEDLATARVLLEEQWRCIDAGKGKQPWQSLMTKLGRSALLI</sequence>
<keyword evidence="6" id="KW-1185">Reference proteome</keyword>
<dbReference type="InterPro" id="IPR036864">
    <property type="entry name" value="Zn2-C6_fun-type_DNA-bd_sf"/>
</dbReference>
<dbReference type="InterPro" id="IPR021858">
    <property type="entry name" value="Fun_TF"/>
</dbReference>
<dbReference type="AlphaFoldDB" id="A0A427XVH9"/>
<feature type="region of interest" description="Disordered" evidence="3">
    <location>
        <begin position="181"/>
        <end position="213"/>
    </location>
</feature>
<dbReference type="PROSITE" id="PS00463">
    <property type="entry name" value="ZN2_CY6_FUNGAL_1"/>
    <property type="match status" value="1"/>
</dbReference>
<name>A0A427XVH9_9TREE</name>
<evidence type="ECO:0000313" key="5">
    <source>
        <dbReference type="EMBL" id="RSH82889.1"/>
    </source>
</evidence>
<proteinExistence type="predicted"/>
<evidence type="ECO:0000256" key="1">
    <source>
        <dbReference type="ARBA" id="ARBA00004123"/>
    </source>
</evidence>
<dbReference type="PANTHER" id="PTHR37534:SF20">
    <property type="entry name" value="PRO1A C6 ZINK-FINGER PROTEIN"/>
    <property type="match status" value="1"/>
</dbReference>
<feature type="region of interest" description="Disordered" evidence="3">
    <location>
        <begin position="80"/>
        <end position="129"/>
    </location>
</feature>